<comment type="caution">
    <text evidence="8">The sequence shown here is derived from an EMBL/GenBank/DDBJ whole genome shotgun (WGS) entry which is preliminary data.</text>
</comment>
<feature type="transmembrane region" description="Helical" evidence="4">
    <location>
        <begin position="396"/>
        <end position="415"/>
    </location>
</feature>
<protein>
    <submittedName>
        <fullName evidence="8">Glycosyl transferase family 36</fullName>
    </submittedName>
</protein>
<evidence type="ECO:0000259" key="5">
    <source>
        <dbReference type="Pfam" id="PF06165"/>
    </source>
</evidence>
<dbReference type="CDD" id="cd11753">
    <property type="entry name" value="GH94N_ChvB_NdvB_2_like"/>
    <property type="match status" value="1"/>
</dbReference>
<dbReference type="Gene3D" id="2.70.98.40">
    <property type="entry name" value="Glycoside hydrolase, family 65, N-terminal domain"/>
    <property type="match status" value="2"/>
</dbReference>
<dbReference type="Gene3D" id="1.50.10.140">
    <property type="match status" value="1"/>
</dbReference>
<keyword evidence="2 8" id="KW-0808">Transferase</keyword>
<dbReference type="InterPro" id="IPR033432">
    <property type="entry name" value="GH94_catalytic"/>
</dbReference>
<sequence length="2730" mass="305730">MSDVESLRRQARELALRHDVLASRRSACRLRREFAADVVRLRKHIDVLRQTDAACSQPAEEWLLDNAEFVEEQILAVRDALSDDLLRQLPVLRGTGELRVMSLCEHYLVASDGLVDEKTWFSWLDAYQEASVLSLAETWALPFVMRAALVRRLADLAANVRERREICAQVDRILASVGTPPRPESLSRALEEAGVAVPLSAPWVVHLVGHLRERMEDAEELRAWLRCETETFMLPKADGCEHADPLRNIMTYEYQLQAGFQTTAANLIGSLRLLERQDWREWFERCSVVERLLRTEAADTYARLDFESRDVLRRRVERLARRLRVPETLVAQKAVELAKRETPDALRPDELPRSAFVSYYLLEPAGVRLLKQALRACWRTRRLTGVGRWNRSCRTYFGVLAAVFGLFWIGAARLINGGAVWTPGEWAVALLALALPASEWAVTTVHGAIKRCFRPMPLLRYDFSEGVPPEATTMVVIPVIWSSADDVRETAERLELHHLATRDANVHYAMLGDFADAEAETEPKDAAIVEAARQAVEELNRKYAAPGGSTFHLFLRKRTWNPKENVWMGWERKRGKLVEFVELLRGKTDTGFVWTIGDASVWPRVRYVITLDADTELPMGAARRMIGAMHLPFNRPRLNPSQTRVVEGYGVLQPRVSVRYESVTRTRLVRFWTGDPGVDAYAFAVSDPYQDGFAEGMFAGKGIFDVDAFARVLCDRIPENRVLSHDLLEGGFLRAGLLSDVELVDEHPATFYAYQRRLHRWVRGDWQLVYWLAPRTADRYGRRRRVDLGALTRWQIVDNLRRSLVAPSLYALVLFGTAGLPGTTAAWWAAAVATALLPGWRMLAAFGSRHFHLRRLWTAFGQGIIQAAVLPFQTALMADAVGRTLYRMTVSRRRLLEWVCSAEVERRSKNGKPPVVMMRTAGYVLAALPAAAGLLTDSPATAAAFAVSLLWSAAPLGIRWLERPVGEENIPLTAEERQWLERLARQIWTFFERFVGEEDHWLVPDNVQVDPPNGVAHRTSPTNVGLQLACVLAARDFGWIGTPDLIEYLDKTISTVEKLEKWNGHLYNWYDTTTLRPLSPPYVSTVDSGNFVVCLIAVKEGLKEWLEADAAGLNESVAERGRSLVKRMEAIVAATDFRPLYDRKARLFSLGFRSDVNERDSVLYDLLASEARQASFAAIALGQIPPEHWRVLGRTMAPAGGTPTLLSWSGTMFEYLMPTLLMRHYRDSLLDYACRGAVRQQIAYARRRGVPFGISESAYYAFDFRMNYQYRAFGVPELGFKRGLEHDLVVAPYATILALPYAPRAAVESLRRLEAIGARGEFGFYDAVDFTPDRLPDRASCAVVRTFMAHHQGMSLLALANLLSPYRLPDRFHRDTRVRAAELLLKERMPDRPALLKRQLEENELPPERRAASTEMPVRVFETPHTPLPEVCVLSGGAYTVVVTASGSGFSRFEGLAVTRWRGDPTADDWGTFFYIRDVATGAVWSPTFQPCRTEIDDFRAEFSPACAVFTGVAHGVRSRLDICVSPDVQAEVRRLTLANVGTEPRELEVTTYQEIVLASPAAESAHPAFAKLFVETMFDVEHECLLARRRPRTPEEHPVWAVHTLSVESDEAAGAVSAESGPAEFETDRIRFIGRGCPPACPQGVRGPLSASVGAVADPAFVMRRRVVVPPGGRVVLVAVTGVSDAREKAVDIVRRLKGAAQVERAFRSARARSQLERSHFRLSASETEALEQLAGRLLYRAPYDADRVKRVAELERDISALWAYGISGDLPIVAVRVSDSAGLPAVARWAAGREYLVRKGIGFDLAVLVESRSGYQRAVQDAVMRIAERYSAADKASGRMYVLEAERMPPETKNLLLVAAGVVLCAEGPSLRAQLRVRPPADVLPAPLVPSADAREPSAVARPEDGESASLVFFNGIGGFTPDGREYRILMDRARGRSPRLPWINAVSNPTFGFLVSETYTGCTWWLNSREFRLTPWSNDPATDRPGEMIYVRDEESGRFWTVAPFDASYVVSHGQGYSRFRFTKEGVEHDLVVYAAGEDAVKIAHLRLADRSGRRRVLTVTAYAEWVLGTERDKCAPFLSTEWDGTVEALLARNGAAAEPFRGATAFLAVRVQPSGDPESSGTRAEAAPSWTGDRGEFIGRGGSVFEPAALGRVRLSGRIGPTNDPCGAVQVVVQLEAKGERSVFVLLGCGASREEAVRLAQKYRSSDACVREFEEAVSFWDDLAGAVEIRTPSAETDLLLNRWLPYQVLSCRMWGRAGFYQAGGAYGFRDQLQDSLALLHARPDLTRRQILLHASRQYEEGDVQHWWHEETDRGIRTRFSDDLLWLPYAAARYVEHTGDERLLDETAPFLKSEPLGPSEEERYERAAEGDVGTVYEHCVRAIERALRFGEHGLPLIGTGDWNDGMNRVGPEGRGESVWLGWFLCDVLERFSDICERRGDRARAVRYRQARASLAKALNDHAWDGKWYRRARTDDGVWLGTAGSSECRIDAIAQSWAVLSKAAPRERAERAMRSADELLVDRRIGVLPLLAPPFDRTEPAPGYIQGYPPGIRENGAQYTHGAVWGVIAWCMLGDGNKAFEWFRMLNPIVHAATPEGAFRYGGEPYVMAGDVYTAEPLRGRSGWTWYTGAAGWMWQAGVEWILGLRRLGNRLYFRPCVPSSWPGFSVLYRYGRSRYRITVRNPHGKCVGWTRLTADGTTVDVSSWKDASGPWIELVDDGRVHEVELTM</sequence>
<dbReference type="Gene3D" id="2.60.420.10">
    <property type="entry name" value="Maltose phosphorylase, domain 3"/>
    <property type="match status" value="1"/>
</dbReference>
<proteinExistence type="predicted"/>
<evidence type="ECO:0000313" key="8">
    <source>
        <dbReference type="EMBL" id="PDO11474.1"/>
    </source>
</evidence>
<keyword evidence="4" id="KW-0812">Transmembrane</keyword>
<feature type="transmembrane region" description="Helical" evidence="4">
    <location>
        <begin position="803"/>
        <end position="820"/>
    </location>
</feature>
<name>A0A2A6E382_9BACL</name>
<dbReference type="SMART" id="SM01068">
    <property type="entry name" value="CBM_X"/>
    <property type="match status" value="2"/>
</dbReference>
<feature type="domain" description="Glycosyl hydrolase 94 supersandwich" evidence="5">
    <location>
        <begin position="1936"/>
        <end position="2209"/>
    </location>
</feature>
<feature type="domain" description="Glycosyl hydrolase 94 catalytic" evidence="7">
    <location>
        <begin position="2223"/>
        <end position="2646"/>
    </location>
</feature>
<dbReference type="InterPro" id="IPR037820">
    <property type="entry name" value="GH94N_NdvB"/>
</dbReference>
<dbReference type="CDD" id="cd11756">
    <property type="entry name" value="GH94N_ChvB_NdvB_1_like"/>
    <property type="match status" value="1"/>
</dbReference>
<dbReference type="InterPro" id="IPR037018">
    <property type="entry name" value="GH65_N"/>
</dbReference>
<dbReference type="InterPro" id="IPR037824">
    <property type="entry name" value="GH94N_2_NdvB"/>
</dbReference>
<dbReference type="Pfam" id="PF10091">
    <property type="entry name" value="Glycoamylase"/>
    <property type="match status" value="1"/>
</dbReference>
<accession>A0A2A6E382</accession>
<dbReference type="InterPro" id="IPR010383">
    <property type="entry name" value="Glyco_hydrolase_94_b-supersand"/>
</dbReference>
<evidence type="ECO:0000256" key="4">
    <source>
        <dbReference type="SAM" id="Phobius"/>
    </source>
</evidence>
<dbReference type="InterPro" id="IPR019282">
    <property type="entry name" value="Glycoamylase-like_cons_dom"/>
</dbReference>
<dbReference type="GO" id="GO:0016757">
    <property type="term" value="F:glycosyltransferase activity"/>
    <property type="evidence" value="ECO:0007669"/>
    <property type="project" value="UniProtKB-KW"/>
</dbReference>
<evidence type="ECO:0000256" key="3">
    <source>
        <dbReference type="SAM" id="MobiDB-lite"/>
    </source>
</evidence>
<dbReference type="SUPFAM" id="SSF74650">
    <property type="entry name" value="Galactose mutarotase-like"/>
    <property type="match status" value="2"/>
</dbReference>
<evidence type="ECO:0000256" key="2">
    <source>
        <dbReference type="ARBA" id="ARBA00022679"/>
    </source>
</evidence>
<dbReference type="SUPFAM" id="SSF48208">
    <property type="entry name" value="Six-hairpin glycosidases"/>
    <property type="match status" value="1"/>
</dbReference>
<dbReference type="PANTHER" id="PTHR37469">
    <property type="entry name" value="CELLOBIONIC ACID PHOSPHORYLASE-RELATED"/>
    <property type="match status" value="1"/>
</dbReference>
<dbReference type="Pfam" id="PF06165">
    <property type="entry name" value="GH94_b-supersand"/>
    <property type="match status" value="2"/>
</dbReference>
<evidence type="ECO:0000259" key="7">
    <source>
        <dbReference type="Pfam" id="PF17167"/>
    </source>
</evidence>
<organism evidence="8 9">
    <name type="scientific">Candidatus Reconcilbacillus cellulovorans</name>
    <dbReference type="NCBI Taxonomy" id="1906605"/>
    <lineage>
        <taxon>Bacteria</taxon>
        <taxon>Bacillati</taxon>
        <taxon>Bacillota</taxon>
        <taxon>Bacilli</taxon>
        <taxon>Bacillales</taxon>
        <taxon>Paenibacillaceae</taxon>
        <taxon>Candidatus Reconcilbacillus</taxon>
    </lineage>
</organism>
<reference evidence="8 9" key="1">
    <citation type="submission" date="2016-12" db="EMBL/GenBank/DDBJ databases">
        <title>Candidatus Reconcilibacillus cellulovorans genome.</title>
        <authorList>
            <person name="Kolinko S."/>
            <person name="Wu Y.-W."/>
            <person name="Tachea F."/>
            <person name="Denzel E."/>
            <person name="Hiras J."/>
            <person name="Baecker N."/>
            <person name="Chan L.J."/>
            <person name="Eichorst S.A."/>
            <person name="Frey D."/>
            <person name="Adams P.D."/>
            <person name="Pray T."/>
            <person name="Tanjore D."/>
            <person name="Petzold C.J."/>
            <person name="Gladden J.M."/>
            <person name="Simmons B.A."/>
            <person name="Singer S.W."/>
        </authorList>
    </citation>
    <scope>NUCLEOTIDE SEQUENCE [LARGE SCALE GENOMIC DNA]</scope>
    <source>
        <strain evidence="8">JTherm</strain>
    </source>
</reference>
<feature type="region of interest" description="Disordered" evidence="3">
    <location>
        <begin position="2116"/>
        <end position="2136"/>
    </location>
</feature>
<feature type="transmembrane region" description="Helical" evidence="4">
    <location>
        <begin position="427"/>
        <end position="449"/>
    </location>
</feature>
<evidence type="ECO:0000313" key="9">
    <source>
        <dbReference type="Proteomes" id="UP000243688"/>
    </source>
</evidence>
<feature type="domain" description="Glycoamylase-like" evidence="6">
    <location>
        <begin position="1167"/>
        <end position="1364"/>
    </location>
</feature>
<dbReference type="GO" id="GO:0005975">
    <property type="term" value="P:carbohydrate metabolic process"/>
    <property type="evidence" value="ECO:0007669"/>
    <property type="project" value="InterPro"/>
</dbReference>
<dbReference type="GO" id="GO:0030246">
    <property type="term" value="F:carbohydrate binding"/>
    <property type="evidence" value="ECO:0007669"/>
    <property type="project" value="InterPro"/>
</dbReference>
<dbReference type="InterPro" id="IPR008928">
    <property type="entry name" value="6-hairpin_glycosidase_sf"/>
</dbReference>
<keyword evidence="1" id="KW-0328">Glycosyltransferase</keyword>
<dbReference type="PANTHER" id="PTHR37469:SF2">
    <property type="entry name" value="CELLOBIONIC ACID PHOSPHORYLASE"/>
    <property type="match status" value="1"/>
</dbReference>
<dbReference type="Proteomes" id="UP000243688">
    <property type="component" value="Unassembled WGS sequence"/>
</dbReference>
<keyword evidence="4" id="KW-0472">Membrane</keyword>
<dbReference type="Pfam" id="PF17167">
    <property type="entry name" value="Glyco_hydro_94"/>
    <property type="match status" value="1"/>
</dbReference>
<evidence type="ECO:0000259" key="6">
    <source>
        <dbReference type="Pfam" id="PF10091"/>
    </source>
</evidence>
<keyword evidence="4" id="KW-1133">Transmembrane helix</keyword>
<dbReference type="Gene3D" id="1.50.10.10">
    <property type="match status" value="1"/>
</dbReference>
<evidence type="ECO:0000256" key="1">
    <source>
        <dbReference type="ARBA" id="ARBA00022676"/>
    </source>
</evidence>
<gene>
    <name evidence="8" type="ORF">BLM47_01675</name>
</gene>
<dbReference type="InterPro" id="IPR052047">
    <property type="entry name" value="GH94_Enzymes"/>
</dbReference>
<dbReference type="EMBL" id="MOXJ01000002">
    <property type="protein sequence ID" value="PDO11474.1"/>
    <property type="molecule type" value="Genomic_DNA"/>
</dbReference>
<feature type="domain" description="Glycosyl hydrolase 94 supersandwich" evidence="5">
    <location>
        <begin position="1415"/>
        <end position="1699"/>
    </location>
</feature>
<dbReference type="InterPro" id="IPR011013">
    <property type="entry name" value="Gal_mutarotase_sf_dom"/>
</dbReference>
<dbReference type="InterPro" id="IPR012341">
    <property type="entry name" value="6hp_glycosidase-like_sf"/>
</dbReference>